<proteinExistence type="predicted"/>
<reference evidence="3" key="1">
    <citation type="submission" date="2016-11" db="UniProtKB">
        <authorList>
            <consortium name="WormBaseParasite"/>
        </authorList>
    </citation>
    <scope>IDENTIFICATION</scope>
</reference>
<feature type="compositionally biased region" description="Polar residues" evidence="1">
    <location>
        <begin position="75"/>
        <end position="91"/>
    </location>
</feature>
<dbReference type="InterPro" id="IPR029055">
    <property type="entry name" value="Ntn_hydrolases_N"/>
</dbReference>
<keyword evidence="2" id="KW-1185">Reference proteome</keyword>
<evidence type="ECO:0000313" key="2">
    <source>
        <dbReference type="Proteomes" id="UP000095283"/>
    </source>
</evidence>
<dbReference type="SUPFAM" id="SSF56235">
    <property type="entry name" value="N-terminal nucleophile aminohydrolases (Ntn hydrolases)"/>
    <property type="match status" value="1"/>
</dbReference>
<feature type="region of interest" description="Disordered" evidence="1">
    <location>
        <begin position="72"/>
        <end position="91"/>
    </location>
</feature>
<accession>A0A1I7XTZ9</accession>
<dbReference type="Gene3D" id="3.60.20.10">
    <property type="entry name" value="Glutamine Phosphoribosylpyrophosphate, subunit 1, domain 1"/>
    <property type="match status" value="1"/>
</dbReference>
<dbReference type="Proteomes" id="UP000095283">
    <property type="component" value="Unplaced"/>
</dbReference>
<evidence type="ECO:0000313" key="3">
    <source>
        <dbReference type="WBParaSite" id="Hba_21295"/>
    </source>
</evidence>
<name>A0A1I7XTZ9_HETBA</name>
<evidence type="ECO:0000256" key="1">
    <source>
        <dbReference type="SAM" id="MobiDB-lite"/>
    </source>
</evidence>
<dbReference type="WBParaSite" id="Hba_21295">
    <property type="protein sequence ID" value="Hba_21295"/>
    <property type="gene ID" value="Hba_21295"/>
</dbReference>
<organism evidence="2 3">
    <name type="scientific">Heterorhabditis bacteriophora</name>
    <name type="common">Entomopathogenic nematode worm</name>
    <dbReference type="NCBI Taxonomy" id="37862"/>
    <lineage>
        <taxon>Eukaryota</taxon>
        <taxon>Metazoa</taxon>
        <taxon>Ecdysozoa</taxon>
        <taxon>Nematoda</taxon>
        <taxon>Chromadorea</taxon>
        <taxon>Rhabditida</taxon>
        <taxon>Rhabditina</taxon>
        <taxon>Rhabditomorpha</taxon>
        <taxon>Strongyloidea</taxon>
        <taxon>Heterorhabditidae</taxon>
        <taxon>Heterorhabditis</taxon>
    </lineage>
</organism>
<dbReference type="AlphaFoldDB" id="A0A1I7XTZ9"/>
<protein>
    <submittedName>
        <fullName evidence="3">N-acetylmuramic acid 6-phosphate etherase</fullName>
    </submittedName>
</protein>
<sequence>MWIHMLFCYSVMSSYFPASPDELIEHAILALRDTLPAEENLNSQNTSIAIVGKGQSFKIMSDIEVAPHLAKISGTPRTTAQAEPTVEPMQQ</sequence>